<feature type="transmembrane region" description="Helical" evidence="7">
    <location>
        <begin position="145"/>
        <end position="166"/>
    </location>
</feature>
<keyword evidence="2 7" id="KW-0813">Transport</keyword>
<evidence type="ECO:0000259" key="8">
    <source>
        <dbReference type="PROSITE" id="PS50928"/>
    </source>
</evidence>
<dbReference type="OrthoDB" id="9786413at2"/>
<dbReference type="GO" id="GO:0005886">
    <property type="term" value="C:plasma membrane"/>
    <property type="evidence" value="ECO:0007669"/>
    <property type="project" value="UniProtKB-SubCell"/>
</dbReference>
<feature type="transmembrane region" description="Helical" evidence="7">
    <location>
        <begin position="337"/>
        <end position="356"/>
    </location>
</feature>
<protein>
    <submittedName>
        <fullName evidence="9">Carbohydrate ABC transporter membrane protein 1, CUT1 family</fullName>
    </submittedName>
</protein>
<dbReference type="Gene3D" id="1.10.3720.10">
    <property type="entry name" value="MetI-like"/>
    <property type="match status" value="1"/>
</dbReference>
<gene>
    <name evidence="9" type="ORF">ATC1_131356</name>
</gene>
<dbReference type="CDD" id="cd06261">
    <property type="entry name" value="TM_PBP2"/>
    <property type="match status" value="1"/>
</dbReference>
<evidence type="ECO:0000313" key="9">
    <source>
        <dbReference type="EMBL" id="GAP41369.1"/>
    </source>
</evidence>
<dbReference type="AlphaFoldDB" id="A0A0S7BXL9"/>
<proteinExistence type="inferred from homology"/>
<keyword evidence="3" id="KW-1003">Cell membrane</keyword>
<evidence type="ECO:0000256" key="2">
    <source>
        <dbReference type="ARBA" id="ARBA00022448"/>
    </source>
</evidence>
<dbReference type="GO" id="GO:0055085">
    <property type="term" value="P:transmembrane transport"/>
    <property type="evidence" value="ECO:0007669"/>
    <property type="project" value="InterPro"/>
</dbReference>
<comment type="subcellular location">
    <subcellularLocation>
        <location evidence="1 7">Cell membrane</location>
        <topology evidence="1 7">Multi-pass membrane protein</topology>
    </subcellularLocation>
</comment>
<evidence type="ECO:0000256" key="1">
    <source>
        <dbReference type="ARBA" id="ARBA00004651"/>
    </source>
</evidence>
<feature type="transmembrane region" description="Helical" evidence="7">
    <location>
        <begin position="178"/>
        <end position="198"/>
    </location>
</feature>
<feature type="transmembrane region" description="Helical" evidence="7">
    <location>
        <begin position="51"/>
        <end position="73"/>
    </location>
</feature>
<dbReference type="Pfam" id="PF00528">
    <property type="entry name" value="BPD_transp_1"/>
    <property type="match status" value="1"/>
</dbReference>
<keyword evidence="4 7" id="KW-0812">Transmembrane</keyword>
<evidence type="ECO:0000256" key="3">
    <source>
        <dbReference type="ARBA" id="ARBA00022475"/>
    </source>
</evidence>
<keyword evidence="5 7" id="KW-1133">Transmembrane helix</keyword>
<reference evidence="9" key="1">
    <citation type="journal article" date="2015" name="Genome Announc.">
        <title>Draft Genome Sequence of Anaerolineae Strain TC1, a Novel Isolate from a Methanogenic Wastewater Treatment System.</title>
        <authorList>
            <person name="Matsuura N."/>
            <person name="Tourlousse D.M."/>
            <person name="Sun L."/>
            <person name="Toyonaga M."/>
            <person name="Kuroda K."/>
            <person name="Ohashi A."/>
            <person name="Cruz R."/>
            <person name="Yamaguchi T."/>
            <person name="Sekiguchi Y."/>
        </authorList>
    </citation>
    <scope>NUCLEOTIDE SEQUENCE [LARGE SCALE GENOMIC DNA]</scope>
    <source>
        <strain evidence="9">TC1</strain>
    </source>
</reference>
<comment type="similarity">
    <text evidence="7">Belongs to the binding-protein-dependent transport system permease family.</text>
</comment>
<feature type="transmembrane region" description="Helical" evidence="7">
    <location>
        <begin position="233"/>
        <end position="255"/>
    </location>
</feature>
<name>A0A0S7BXL9_9CHLR</name>
<dbReference type="PATRIC" id="fig|1678840.3.peg.2814"/>
<organism evidence="9">
    <name type="scientific">Flexilinea flocculi</name>
    <dbReference type="NCBI Taxonomy" id="1678840"/>
    <lineage>
        <taxon>Bacteria</taxon>
        <taxon>Bacillati</taxon>
        <taxon>Chloroflexota</taxon>
        <taxon>Anaerolineae</taxon>
        <taxon>Anaerolineales</taxon>
        <taxon>Anaerolineaceae</taxon>
        <taxon>Flexilinea</taxon>
    </lineage>
</organism>
<dbReference type="InterPro" id="IPR051393">
    <property type="entry name" value="ABC_transporter_permease"/>
</dbReference>
<accession>A0A0S7BXL9</accession>
<dbReference type="InterPro" id="IPR000515">
    <property type="entry name" value="MetI-like"/>
</dbReference>
<feature type="transmembrane region" description="Helical" evidence="7">
    <location>
        <begin position="85"/>
        <end position="103"/>
    </location>
</feature>
<dbReference type="PANTHER" id="PTHR30193">
    <property type="entry name" value="ABC TRANSPORTER PERMEASE PROTEIN"/>
    <property type="match status" value="1"/>
</dbReference>
<dbReference type="PANTHER" id="PTHR30193:SF18">
    <property type="entry name" value="OSMOPROTECTIVE COMPOUNDS UPTAKE PERMEASE PROTEIN GGTC"/>
    <property type="match status" value="1"/>
</dbReference>
<dbReference type="EMBL" id="DF968181">
    <property type="protein sequence ID" value="GAP41369.1"/>
    <property type="molecule type" value="Genomic_DNA"/>
</dbReference>
<dbReference type="Proteomes" id="UP000053370">
    <property type="component" value="Unassembled WGS sequence"/>
</dbReference>
<dbReference type="RefSeq" id="WP_062282419.1">
    <property type="nucleotide sequence ID" value="NZ_DF968181.1"/>
</dbReference>
<feature type="transmembrane region" description="Helical" evidence="7">
    <location>
        <begin position="276"/>
        <end position="301"/>
    </location>
</feature>
<dbReference type="STRING" id="1678840.ATC1_131356"/>
<dbReference type="InterPro" id="IPR035906">
    <property type="entry name" value="MetI-like_sf"/>
</dbReference>
<dbReference type="SUPFAM" id="SSF161098">
    <property type="entry name" value="MetI-like"/>
    <property type="match status" value="1"/>
</dbReference>
<feature type="transmembrane region" description="Helical" evidence="7">
    <location>
        <begin position="21"/>
        <end position="39"/>
    </location>
</feature>
<evidence type="ECO:0000256" key="5">
    <source>
        <dbReference type="ARBA" id="ARBA00022989"/>
    </source>
</evidence>
<keyword evidence="10" id="KW-1185">Reference proteome</keyword>
<sequence>MNTKSDVRIQKINRLTLFLKMAAIIIGIVLFFAAGIKILEYLDIKEQKLLSALFAILWGVSAVSLFFIGANWIVEHFSPRWTSRIQPYVFVGPAVLILLWALAVPTVRTLIFSLKDANARHWIGLANYKFAFTDPQMLIVFRNNLLWLILGTSACVILGLVIAVLADRSRYEKIYKSIIFTPMAISFVGAGVIFKFVYNYKGQGNETGLLNAIIMAFGGEPQAWLQMPFWNNIFLIVIMIWIQTGYCMVILSSAIKGISSELLEAARIDGANEFQIFFKVIIPVIRGSIIAVTTTVLIFSLKTFDVVRAMTGGQYGTNVIANEFFNQRFLYYDKGRASAIAIVLLILVIPIMYFNLRQFNERKAF</sequence>
<evidence type="ECO:0000256" key="4">
    <source>
        <dbReference type="ARBA" id="ARBA00022692"/>
    </source>
</evidence>
<evidence type="ECO:0000313" key="10">
    <source>
        <dbReference type="Proteomes" id="UP000053370"/>
    </source>
</evidence>
<feature type="domain" description="ABC transmembrane type-1" evidence="8">
    <location>
        <begin position="141"/>
        <end position="355"/>
    </location>
</feature>
<evidence type="ECO:0000256" key="7">
    <source>
        <dbReference type="RuleBase" id="RU363032"/>
    </source>
</evidence>
<keyword evidence="6 7" id="KW-0472">Membrane</keyword>
<evidence type="ECO:0000256" key="6">
    <source>
        <dbReference type="ARBA" id="ARBA00023136"/>
    </source>
</evidence>
<dbReference type="PROSITE" id="PS50928">
    <property type="entry name" value="ABC_TM1"/>
    <property type="match status" value="1"/>
</dbReference>